<organism evidence="3 4">
    <name type="scientific">Bifidobacterium dolichotidis</name>
    <dbReference type="NCBI Taxonomy" id="2306976"/>
    <lineage>
        <taxon>Bacteria</taxon>
        <taxon>Bacillati</taxon>
        <taxon>Actinomycetota</taxon>
        <taxon>Actinomycetes</taxon>
        <taxon>Bifidobacteriales</taxon>
        <taxon>Bifidobacteriaceae</taxon>
        <taxon>Bifidobacterium</taxon>
    </lineage>
</organism>
<gene>
    <name evidence="3" type="ORF">D2E26_0251</name>
</gene>
<accession>A0A430FS51</accession>
<keyword evidence="1" id="KW-1133">Transmembrane helix</keyword>
<dbReference type="InterPro" id="IPR018392">
    <property type="entry name" value="LysM"/>
</dbReference>
<feature type="transmembrane region" description="Helical" evidence="1">
    <location>
        <begin position="21"/>
        <end position="43"/>
    </location>
</feature>
<protein>
    <submittedName>
        <fullName evidence="3">Peptidoglycan-binding protein LysM</fullName>
    </submittedName>
</protein>
<dbReference type="SMART" id="SM00257">
    <property type="entry name" value="LysM"/>
    <property type="match status" value="1"/>
</dbReference>
<dbReference type="CDD" id="cd00118">
    <property type="entry name" value="LysM"/>
    <property type="match status" value="1"/>
</dbReference>
<dbReference type="InterPro" id="IPR036779">
    <property type="entry name" value="LysM_dom_sf"/>
</dbReference>
<keyword evidence="4" id="KW-1185">Reference proteome</keyword>
<comment type="caution">
    <text evidence="3">The sequence shown here is derived from an EMBL/GenBank/DDBJ whole genome shotgun (WGS) entry which is preliminary data.</text>
</comment>
<dbReference type="Proteomes" id="UP000287609">
    <property type="component" value="Unassembled WGS sequence"/>
</dbReference>
<keyword evidence="1" id="KW-0812">Transmembrane</keyword>
<evidence type="ECO:0000313" key="4">
    <source>
        <dbReference type="Proteomes" id="UP000287609"/>
    </source>
</evidence>
<dbReference type="AlphaFoldDB" id="A0A430FS51"/>
<sequence length="113" mass="12204">MKALPMRVGESQSRTQRSRFTVMEYIAIAVMICAIAFGFNAFVADAEPAHAERATATVSYTVQLGDSLWGIAQQVSDGAEDVSEVVHTIATMNHLPNATIIAGQQLQVPIIEQ</sequence>
<evidence type="ECO:0000259" key="2">
    <source>
        <dbReference type="PROSITE" id="PS51782"/>
    </source>
</evidence>
<evidence type="ECO:0000313" key="3">
    <source>
        <dbReference type="EMBL" id="RSX55688.1"/>
    </source>
</evidence>
<keyword evidence="1" id="KW-0472">Membrane</keyword>
<dbReference type="PROSITE" id="PS51782">
    <property type="entry name" value="LYSM"/>
    <property type="match status" value="1"/>
</dbReference>
<evidence type="ECO:0000256" key="1">
    <source>
        <dbReference type="SAM" id="Phobius"/>
    </source>
</evidence>
<dbReference type="OrthoDB" id="5084290at2"/>
<proteinExistence type="predicted"/>
<feature type="domain" description="LysM" evidence="2">
    <location>
        <begin position="58"/>
        <end position="108"/>
    </location>
</feature>
<dbReference type="Pfam" id="PF01476">
    <property type="entry name" value="LysM"/>
    <property type="match status" value="1"/>
</dbReference>
<name>A0A430FS51_9BIFI</name>
<dbReference type="RefSeq" id="WP_125962893.1">
    <property type="nucleotide sequence ID" value="NZ_QXGM01000001.1"/>
</dbReference>
<dbReference type="EMBL" id="QXGM01000001">
    <property type="protein sequence ID" value="RSX55688.1"/>
    <property type="molecule type" value="Genomic_DNA"/>
</dbReference>
<reference evidence="3 4" key="1">
    <citation type="submission" date="2018-09" db="EMBL/GenBank/DDBJ databases">
        <title>Characterization of the phylogenetic diversity of five novel species belonging to the genus Bifidobacterium.</title>
        <authorList>
            <person name="Lugli G.A."/>
            <person name="Duranti S."/>
            <person name="Milani C."/>
        </authorList>
    </citation>
    <scope>NUCLEOTIDE SEQUENCE [LARGE SCALE GENOMIC DNA]</scope>
    <source>
        <strain evidence="3 4">2036B</strain>
    </source>
</reference>
<dbReference type="Gene3D" id="3.10.350.10">
    <property type="entry name" value="LysM domain"/>
    <property type="match status" value="1"/>
</dbReference>
<dbReference type="SUPFAM" id="SSF54106">
    <property type="entry name" value="LysM domain"/>
    <property type="match status" value="1"/>
</dbReference>